<proteinExistence type="predicted"/>
<dbReference type="AlphaFoldDB" id="A0A817WFI6"/>
<evidence type="ECO:0000313" key="1">
    <source>
        <dbReference type="EMBL" id="CAF3355426.1"/>
    </source>
</evidence>
<gene>
    <name evidence="1" type="ORF">FME351_LOCUS4902</name>
</gene>
<dbReference type="EMBL" id="CAJNYU010000382">
    <property type="protein sequence ID" value="CAF3355426.1"/>
    <property type="molecule type" value="Genomic_DNA"/>
</dbReference>
<protein>
    <submittedName>
        <fullName evidence="1">Uncharacterized protein</fullName>
    </submittedName>
</protein>
<evidence type="ECO:0000313" key="2">
    <source>
        <dbReference type="Proteomes" id="UP000663869"/>
    </source>
</evidence>
<accession>A0A817WFI6</accession>
<feature type="non-terminal residue" evidence="1">
    <location>
        <position position="42"/>
    </location>
</feature>
<name>A0A817WFI6_9BILA</name>
<dbReference type="Proteomes" id="UP000663869">
    <property type="component" value="Unassembled WGS sequence"/>
</dbReference>
<organism evidence="1 2">
    <name type="scientific">Rotaria socialis</name>
    <dbReference type="NCBI Taxonomy" id="392032"/>
    <lineage>
        <taxon>Eukaryota</taxon>
        <taxon>Metazoa</taxon>
        <taxon>Spiralia</taxon>
        <taxon>Gnathifera</taxon>
        <taxon>Rotifera</taxon>
        <taxon>Eurotatoria</taxon>
        <taxon>Bdelloidea</taxon>
        <taxon>Philodinida</taxon>
        <taxon>Philodinidae</taxon>
        <taxon>Rotaria</taxon>
    </lineage>
</organism>
<reference evidence="1" key="1">
    <citation type="submission" date="2021-02" db="EMBL/GenBank/DDBJ databases">
        <authorList>
            <person name="Nowell W R."/>
        </authorList>
    </citation>
    <scope>NUCLEOTIDE SEQUENCE</scope>
</reference>
<comment type="caution">
    <text evidence="1">The sequence shown here is derived from an EMBL/GenBank/DDBJ whole genome shotgun (WGS) entry which is preliminary data.</text>
</comment>
<sequence length="42" mass="5032">MQSARQKLREYRDEDHRSHDEIVELWANILSKCDLTTLGDEE</sequence>